<organism evidence="1">
    <name type="scientific">Pyricularia oryzae (strain Y34)</name>
    <name type="common">Rice blast fungus</name>
    <name type="synonym">Magnaporthe oryzae</name>
    <dbReference type="NCBI Taxonomy" id="1143189"/>
    <lineage>
        <taxon>Eukaryota</taxon>
        <taxon>Fungi</taxon>
        <taxon>Dikarya</taxon>
        <taxon>Ascomycota</taxon>
        <taxon>Pezizomycotina</taxon>
        <taxon>Sordariomycetes</taxon>
        <taxon>Sordariomycetidae</taxon>
        <taxon>Magnaporthales</taxon>
        <taxon>Pyriculariaceae</taxon>
        <taxon>Pyricularia</taxon>
    </lineage>
</organism>
<dbReference type="AlphaFoldDB" id="A0AA97NQ78"/>
<proteinExistence type="predicted"/>
<accession>A0AA97NQ78</accession>
<dbReference type="Proteomes" id="UP000011086">
    <property type="component" value="Unassembled WGS sequence"/>
</dbReference>
<evidence type="ECO:0000313" key="1">
    <source>
        <dbReference type="EMBL" id="ELQ34274.1"/>
    </source>
</evidence>
<dbReference type="EMBL" id="JH793393">
    <property type="protein sequence ID" value="ELQ34274.1"/>
    <property type="molecule type" value="Genomic_DNA"/>
</dbReference>
<name>A0AA97NQ78_PYRO3</name>
<sequence>MTIQVPIFLFQMPSVCTFGNSTINYPFSGS</sequence>
<reference evidence="1" key="1">
    <citation type="journal article" date="2012" name="PLoS Genet.">
        <title>Comparative analysis of the genomes of two field isolates of the rice blast fungus Magnaporthe oryzae.</title>
        <authorList>
            <person name="Xue M."/>
            <person name="Yang J."/>
            <person name="Li Z."/>
            <person name="Hu S."/>
            <person name="Yao N."/>
            <person name="Dean R.A."/>
            <person name="Zhao W."/>
            <person name="Shen M."/>
            <person name="Zhang H."/>
            <person name="Li C."/>
            <person name="Liu L."/>
            <person name="Cao L."/>
            <person name="Xu X."/>
            <person name="Xing Y."/>
            <person name="Hsiang T."/>
            <person name="Zhang Z."/>
            <person name="Xu J.R."/>
            <person name="Peng Y.L."/>
        </authorList>
    </citation>
    <scope>NUCLEOTIDE SEQUENCE</scope>
    <source>
        <strain evidence="1">Y34</strain>
    </source>
</reference>
<protein>
    <submittedName>
        <fullName evidence="1">Uncharacterized protein</fullName>
    </submittedName>
</protein>
<gene>
    <name evidence="1" type="ORF">OOU_Y34scaffold00776g1</name>
</gene>